<reference evidence="5 6" key="1">
    <citation type="submission" date="2018-10" db="EMBL/GenBank/DDBJ databases">
        <title>Comparative analysis of microorganisms from saline springs in Andes Mountain Range, Colombia.</title>
        <authorList>
            <person name="Rubin E."/>
        </authorList>
    </citation>
    <scope>NUCLEOTIDE SEQUENCE [LARGE SCALE GENOMIC DNA]</scope>
    <source>
        <strain evidence="5 6">USBA 36</strain>
    </source>
</reference>
<evidence type="ECO:0000313" key="5">
    <source>
        <dbReference type="EMBL" id="RKQ70141.1"/>
    </source>
</evidence>
<dbReference type="Proteomes" id="UP000277424">
    <property type="component" value="Unassembled WGS sequence"/>
</dbReference>
<evidence type="ECO:0000256" key="3">
    <source>
        <dbReference type="ARBA" id="ARBA00022691"/>
    </source>
</evidence>
<dbReference type="GO" id="GO:0032259">
    <property type="term" value="P:methylation"/>
    <property type="evidence" value="ECO:0007669"/>
    <property type="project" value="UniProtKB-KW"/>
</dbReference>
<evidence type="ECO:0000256" key="1">
    <source>
        <dbReference type="ARBA" id="ARBA00022603"/>
    </source>
</evidence>
<keyword evidence="3" id="KW-0949">S-adenosyl-L-methionine</keyword>
<organism evidence="5 6">
    <name type="scientific">Oceanibaculum indicum</name>
    <dbReference type="NCBI Taxonomy" id="526216"/>
    <lineage>
        <taxon>Bacteria</taxon>
        <taxon>Pseudomonadati</taxon>
        <taxon>Pseudomonadota</taxon>
        <taxon>Alphaproteobacteria</taxon>
        <taxon>Rhodospirillales</taxon>
        <taxon>Oceanibaculaceae</taxon>
        <taxon>Oceanibaculum</taxon>
    </lineage>
</organism>
<dbReference type="InterPro" id="IPR029063">
    <property type="entry name" value="SAM-dependent_MTases_sf"/>
</dbReference>
<evidence type="ECO:0000256" key="2">
    <source>
        <dbReference type="ARBA" id="ARBA00022679"/>
    </source>
</evidence>
<keyword evidence="1 5" id="KW-0489">Methyltransferase</keyword>
<comment type="caution">
    <text evidence="5">The sequence shown here is derived from an EMBL/GenBank/DDBJ whole genome shotgun (WGS) entry which is preliminary data.</text>
</comment>
<gene>
    <name evidence="5" type="ORF">BCL74_2081</name>
</gene>
<proteinExistence type="inferred from homology"/>
<evidence type="ECO:0000256" key="4">
    <source>
        <dbReference type="PROSITE-ProRule" id="PRU00489"/>
    </source>
</evidence>
<evidence type="ECO:0000313" key="6">
    <source>
        <dbReference type="Proteomes" id="UP000277424"/>
    </source>
</evidence>
<dbReference type="InterPro" id="IPR007757">
    <property type="entry name" value="MT-A70-like"/>
</dbReference>
<dbReference type="PANTHER" id="PTHR12829:SF7">
    <property type="entry name" value="N6-ADENOSINE-METHYLTRANSFERASE CATALYTIC SUBUNIT"/>
    <property type="match status" value="1"/>
</dbReference>
<dbReference type="OrthoDB" id="9800596at2"/>
<accession>A0A420WGM1</accession>
<protein>
    <submittedName>
        <fullName evidence="5">N6-adenosine-specific RNA methylase IME4</fullName>
    </submittedName>
</protein>
<dbReference type="PANTHER" id="PTHR12829">
    <property type="entry name" value="N6-ADENOSINE-METHYLTRANSFERASE"/>
    <property type="match status" value="1"/>
</dbReference>
<dbReference type="Pfam" id="PF05063">
    <property type="entry name" value="MT-A70"/>
    <property type="match status" value="1"/>
</dbReference>
<dbReference type="AlphaFoldDB" id="A0A420WGM1"/>
<sequence length="205" mass="22682">MLDGLPQGEFAAILADPPWKFIVRSPKGEGRSPSQHYSVMPLPDIMALPVASVAARSCHLFLWTSAPYLPLSLKVMEAWGFNYSSIAFTWLKTNPREAGALMLDARSFHVGLGLTTRKNTEIVLLGRRGNPKRLSGAVRELIIAPRREHSRKPDETFDRIGQYCPGPYLEMFSRENRPGWTVAGNETGKFNGVAESAITQGREAA</sequence>
<name>A0A420WGM1_9PROT</name>
<dbReference type="GO" id="GO:0008168">
    <property type="term" value="F:methyltransferase activity"/>
    <property type="evidence" value="ECO:0007669"/>
    <property type="project" value="UniProtKB-KW"/>
</dbReference>
<dbReference type="PROSITE" id="PS51143">
    <property type="entry name" value="MT_A70"/>
    <property type="match status" value="1"/>
</dbReference>
<dbReference type="SUPFAM" id="SSF53335">
    <property type="entry name" value="S-adenosyl-L-methionine-dependent methyltransferases"/>
    <property type="match status" value="1"/>
</dbReference>
<keyword evidence="2" id="KW-0808">Transferase</keyword>
<comment type="similarity">
    <text evidence="4">Belongs to the MT-A70-like family.</text>
</comment>
<dbReference type="EMBL" id="RBIG01000002">
    <property type="protein sequence ID" value="RKQ70141.1"/>
    <property type="molecule type" value="Genomic_DNA"/>
</dbReference>